<dbReference type="Proteomes" id="UP000002669">
    <property type="component" value="Unassembled WGS sequence"/>
</dbReference>
<accession>E4V4W3</accession>
<feature type="compositionally biased region" description="Basic residues" evidence="1">
    <location>
        <begin position="24"/>
        <end position="33"/>
    </location>
</feature>
<dbReference type="GeneID" id="10025105"/>
<evidence type="ECO:0000256" key="1">
    <source>
        <dbReference type="SAM" id="MobiDB-lite"/>
    </source>
</evidence>
<evidence type="ECO:0000313" key="3">
    <source>
        <dbReference type="Proteomes" id="UP000002669"/>
    </source>
</evidence>
<dbReference type="InParanoid" id="E4V4W3"/>
<dbReference type="eggNOG" id="ENOG502RQFQ">
    <property type="taxonomic scope" value="Eukaryota"/>
</dbReference>
<gene>
    <name evidence="2" type="ORF">MGYG_09183</name>
</gene>
<name>E4V4W3_ARTGP</name>
<reference evidence="3" key="1">
    <citation type="journal article" date="2012" name="MBio">
        <title>Comparative genome analysis of Trichophyton rubrum and related dermatophytes reveals candidate genes involved in infection.</title>
        <authorList>
            <person name="Martinez D.A."/>
            <person name="Oliver B.G."/>
            <person name="Graeser Y."/>
            <person name="Goldberg J.M."/>
            <person name="Li W."/>
            <person name="Martinez-Rossi N.M."/>
            <person name="Monod M."/>
            <person name="Shelest E."/>
            <person name="Barton R.C."/>
            <person name="Birch E."/>
            <person name="Brakhage A.A."/>
            <person name="Chen Z."/>
            <person name="Gurr S.J."/>
            <person name="Heiman D."/>
            <person name="Heitman J."/>
            <person name="Kosti I."/>
            <person name="Rossi A."/>
            <person name="Saif S."/>
            <person name="Samalova M."/>
            <person name="Saunders C.W."/>
            <person name="Shea T."/>
            <person name="Summerbell R.C."/>
            <person name="Xu J."/>
            <person name="Young S."/>
            <person name="Zeng Q."/>
            <person name="Birren B.W."/>
            <person name="Cuomo C.A."/>
            <person name="White T.C."/>
        </authorList>
    </citation>
    <scope>NUCLEOTIDE SEQUENCE [LARGE SCALE GENOMIC DNA]</scope>
    <source>
        <strain evidence="3">ATCC MYA-4604 / CBS 118893</strain>
    </source>
</reference>
<sequence>MGACLRGTTLLACREVGEVEVEKKKTKKQKKKEKQTQGPPSASASGKDRHDEAHLHYFHLVKKAGQRDAVSMLQETDQGPCKFKHQVLSGETGARHVTRSARYGAFFTRIIYQLHNGTDQARFNTPSALREAYITFRAAFPHLHEPARIDDRFRLEEKEGNEQERGYSVFRLPCMTPTGDEGCQFNPL</sequence>
<protein>
    <submittedName>
        <fullName evidence="2">Uncharacterized protein</fullName>
    </submittedName>
</protein>
<organism evidence="3">
    <name type="scientific">Arthroderma gypseum (strain ATCC MYA-4604 / CBS 118893)</name>
    <name type="common">Microsporum gypseum</name>
    <dbReference type="NCBI Taxonomy" id="535722"/>
    <lineage>
        <taxon>Eukaryota</taxon>
        <taxon>Fungi</taxon>
        <taxon>Dikarya</taxon>
        <taxon>Ascomycota</taxon>
        <taxon>Pezizomycotina</taxon>
        <taxon>Eurotiomycetes</taxon>
        <taxon>Eurotiomycetidae</taxon>
        <taxon>Onygenales</taxon>
        <taxon>Arthrodermataceae</taxon>
        <taxon>Nannizzia</taxon>
    </lineage>
</organism>
<evidence type="ECO:0000313" key="2">
    <source>
        <dbReference type="EMBL" id="EFR05037.1"/>
    </source>
</evidence>
<dbReference type="VEuPathDB" id="FungiDB:MGYG_09183"/>
<proteinExistence type="predicted"/>
<feature type="region of interest" description="Disordered" evidence="1">
    <location>
        <begin position="19"/>
        <end position="49"/>
    </location>
</feature>
<dbReference type="AlphaFoldDB" id="E4V4W3"/>
<dbReference type="RefSeq" id="XP_003169872.1">
    <property type="nucleotide sequence ID" value="XM_003169824.1"/>
</dbReference>
<dbReference type="EMBL" id="DS989829">
    <property type="protein sequence ID" value="EFR05037.1"/>
    <property type="molecule type" value="Genomic_DNA"/>
</dbReference>
<dbReference type="HOGENOM" id="CLU_1440712_0_0_1"/>
<keyword evidence="3" id="KW-1185">Reference proteome</keyword>